<accession>A0A1F4Q1R7</accession>
<dbReference type="InterPro" id="IPR027417">
    <property type="entry name" value="P-loop_NTPase"/>
</dbReference>
<dbReference type="Pfam" id="PF13635">
    <property type="entry name" value="DUF4143"/>
    <property type="match status" value="1"/>
</dbReference>
<organism evidence="3 4">
    <name type="scientific">candidate division WOR-1 bacterium RIFCSPHIGHO2_01_FULL_53_15</name>
    <dbReference type="NCBI Taxonomy" id="1802564"/>
    <lineage>
        <taxon>Bacteria</taxon>
        <taxon>Bacillati</taxon>
        <taxon>Saganbacteria</taxon>
    </lineage>
</organism>
<protein>
    <recommendedName>
        <fullName evidence="5">AAA family ATPase</fullName>
    </recommendedName>
</protein>
<evidence type="ECO:0008006" key="5">
    <source>
        <dbReference type="Google" id="ProtNLM"/>
    </source>
</evidence>
<sequence>MLLKDHLEKTGQTGHYLNLENAETLKALNEHPLNLFELIPAGKTKMNVFIDEIQYLDSPTNFLKLLYDENRERVKIIASGSSAFYIDEKFKDSLAGRKFLFELYPLNFHEFLVFKQASGLLGQKLSVYSKKRKIKLWTEYIIYGGYPKIVLTEEEELKKILLEEIGSAYVKKDIVEAGIKNTDKYFALLKILAEQTGCLVNSQELANTLNLAHKTIEDYLHVMKKSYQIAFVRPFYKNLRKELTKMPKAYFYDLGLRNFFMNDYSKPERRPDKGAYLENVVFRELLGRTTDRDNIKYWRTQEKNEVDFVAGSQAFEVKFDLKGLKRKKYSQFQKEYPAIELTFLAYDTLMEYFYP</sequence>
<dbReference type="PANTHER" id="PTHR43566:SF1">
    <property type="entry name" value="AAA+ ATPASE DOMAIN-CONTAINING PROTEIN"/>
    <property type="match status" value="1"/>
</dbReference>
<dbReference type="Pfam" id="PF13173">
    <property type="entry name" value="AAA_14"/>
    <property type="match status" value="1"/>
</dbReference>
<reference evidence="3 4" key="1">
    <citation type="journal article" date="2016" name="Nat. Commun.">
        <title>Thousands of microbial genomes shed light on interconnected biogeochemical processes in an aquifer system.</title>
        <authorList>
            <person name="Anantharaman K."/>
            <person name="Brown C.T."/>
            <person name="Hug L.A."/>
            <person name="Sharon I."/>
            <person name="Castelle C.J."/>
            <person name="Probst A.J."/>
            <person name="Thomas B.C."/>
            <person name="Singh A."/>
            <person name="Wilkins M.J."/>
            <person name="Karaoz U."/>
            <person name="Brodie E.L."/>
            <person name="Williams K.H."/>
            <person name="Hubbard S.S."/>
            <person name="Banfield J.F."/>
        </authorList>
    </citation>
    <scope>NUCLEOTIDE SEQUENCE [LARGE SCALE GENOMIC DNA]</scope>
</reference>
<gene>
    <name evidence="3" type="ORF">A2625_06190</name>
</gene>
<dbReference type="InterPro" id="IPR041682">
    <property type="entry name" value="AAA_14"/>
</dbReference>
<feature type="domain" description="AAA" evidence="1">
    <location>
        <begin position="5"/>
        <end position="112"/>
    </location>
</feature>
<comment type="caution">
    <text evidence="3">The sequence shown here is derived from an EMBL/GenBank/DDBJ whole genome shotgun (WGS) entry which is preliminary data.</text>
</comment>
<dbReference type="PANTHER" id="PTHR43566">
    <property type="entry name" value="CONSERVED PROTEIN"/>
    <property type="match status" value="1"/>
</dbReference>
<name>A0A1F4Q1R7_UNCSA</name>
<evidence type="ECO:0000313" key="4">
    <source>
        <dbReference type="Proteomes" id="UP000178724"/>
    </source>
</evidence>
<dbReference type="EMBL" id="METM01000021">
    <property type="protein sequence ID" value="OGB89776.1"/>
    <property type="molecule type" value="Genomic_DNA"/>
</dbReference>
<evidence type="ECO:0000259" key="2">
    <source>
        <dbReference type="Pfam" id="PF13635"/>
    </source>
</evidence>
<proteinExistence type="predicted"/>
<feature type="domain" description="DUF4143" evidence="2">
    <location>
        <begin position="173"/>
        <end position="318"/>
    </location>
</feature>
<dbReference type="Proteomes" id="UP000178724">
    <property type="component" value="Unassembled WGS sequence"/>
</dbReference>
<evidence type="ECO:0000259" key="1">
    <source>
        <dbReference type="Pfam" id="PF13173"/>
    </source>
</evidence>
<dbReference type="Gene3D" id="3.40.50.300">
    <property type="entry name" value="P-loop containing nucleotide triphosphate hydrolases"/>
    <property type="match status" value="1"/>
</dbReference>
<dbReference type="AlphaFoldDB" id="A0A1F4Q1R7"/>
<dbReference type="InterPro" id="IPR025420">
    <property type="entry name" value="DUF4143"/>
</dbReference>
<evidence type="ECO:0000313" key="3">
    <source>
        <dbReference type="EMBL" id="OGB89776.1"/>
    </source>
</evidence>
<dbReference type="SUPFAM" id="SSF52540">
    <property type="entry name" value="P-loop containing nucleoside triphosphate hydrolases"/>
    <property type="match status" value="1"/>
</dbReference>